<proteinExistence type="predicted"/>
<reference evidence="4" key="1">
    <citation type="submission" date="2016-02" db="EMBL/GenBank/DDBJ databases">
        <title>Draft genome sequence of Microdochium bolleyi, a fungal endophyte of beachgrass.</title>
        <authorList>
            <consortium name="DOE Joint Genome Institute"/>
            <person name="David A.S."/>
            <person name="May G."/>
            <person name="Haridas S."/>
            <person name="Lim J."/>
            <person name="Wang M."/>
            <person name="Labutti K."/>
            <person name="Lipzen A."/>
            <person name="Barry K."/>
            <person name="Grigoriev I.V."/>
        </authorList>
    </citation>
    <scope>NUCLEOTIDE SEQUENCE [LARGE SCALE GENOMIC DNA]</scope>
    <source>
        <strain evidence="4">J235TASD1</strain>
    </source>
</reference>
<dbReference type="SMART" id="SM00226">
    <property type="entry name" value="LMWPc"/>
    <property type="match status" value="1"/>
</dbReference>
<keyword evidence="1" id="KW-0059">Arsenical resistance</keyword>
<organism evidence="3 4">
    <name type="scientific">Microdochium bolleyi</name>
    <dbReference type="NCBI Taxonomy" id="196109"/>
    <lineage>
        <taxon>Eukaryota</taxon>
        <taxon>Fungi</taxon>
        <taxon>Dikarya</taxon>
        <taxon>Ascomycota</taxon>
        <taxon>Pezizomycotina</taxon>
        <taxon>Sordariomycetes</taxon>
        <taxon>Xylariomycetidae</taxon>
        <taxon>Xylariales</taxon>
        <taxon>Microdochiaceae</taxon>
        <taxon>Microdochium</taxon>
    </lineage>
</organism>
<dbReference type="CDD" id="cd16345">
    <property type="entry name" value="LMWP_ArsC"/>
    <property type="match status" value="1"/>
</dbReference>
<protein>
    <submittedName>
        <fullName evidence="3">Protein tyrosine phosphatase</fullName>
    </submittedName>
</protein>
<dbReference type="AlphaFoldDB" id="A0A136IRE4"/>
<gene>
    <name evidence="3" type="ORF">Micbo1qcDRAFT_124492</name>
</gene>
<keyword evidence="4" id="KW-1185">Reference proteome</keyword>
<dbReference type="InParanoid" id="A0A136IRE4"/>
<dbReference type="InterPro" id="IPR023485">
    <property type="entry name" value="Ptyr_pPase"/>
</dbReference>
<feature type="domain" description="Phosphotyrosine protein phosphatase I" evidence="2">
    <location>
        <begin position="3"/>
        <end position="139"/>
    </location>
</feature>
<dbReference type="Proteomes" id="UP000070501">
    <property type="component" value="Unassembled WGS sequence"/>
</dbReference>
<dbReference type="Pfam" id="PF01451">
    <property type="entry name" value="LMWPc"/>
    <property type="match status" value="1"/>
</dbReference>
<name>A0A136IRE4_9PEZI</name>
<dbReference type="InterPro" id="IPR036196">
    <property type="entry name" value="Ptyr_pPase_sf"/>
</dbReference>
<dbReference type="Gene3D" id="3.40.50.2300">
    <property type="match status" value="1"/>
</dbReference>
<dbReference type="EMBL" id="KQ964262">
    <property type="protein sequence ID" value="KXJ87511.1"/>
    <property type="molecule type" value="Genomic_DNA"/>
</dbReference>
<sequence length="149" mass="16260">MPTKVLILCTGNSCRSHMAEGILRAAAGDLIEVHSAGSKPAGFVHPKAIQVLAEIGIDISKHTSKHLDTFLHASDPVTTVITVCGNVDQVCPFFPGQVSRHHWGFDDPAHAQGSDEQVLAEFRRVRDEIRRVFEAYAAGLQDRRAGEHN</sequence>
<dbReference type="GO" id="GO:0046685">
    <property type="term" value="P:response to arsenic-containing substance"/>
    <property type="evidence" value="ECO:0007669"/>
    <property type="project" value="UniProtKB-KW"/>
</dbReference>
<dbReference type="SUPFAM" id="SSF52788">
    <property type="entry name" value="Phosphotyrosine protein phosphatases I"/>
    <property type="match status" value="1"/>
</dbReference>
<evidence type="ECO:0000313" key="3">
    <source>
        <dbReference type="EMBL" id="KXJ87511.1"/>
    </source>
</evidence>
<dbReference type="PANTHER" id="PTHR43428:SF1">
    <property type="entry name" value="ARSENATE REDUCTASE"/>
    <property type="match status" value="1"/>
</dbReference>
<accession>A0A136IRE4</accession>
<evidence type="ECO:0000256" key="1">
    <source>
        <dbReference type="ARBA" id="ARBA00022849"/>
    </source>
</evidence>
<evidence type="ECO:0000259" key="2">
    <source>
        <dbReference type="SMART" id="SM00226"/>
    </source>
</evidence>
<evidence type="ECO:0000313" key="4">
    <source>
        <dbReference type="Proteomes" id="UP000070501"/>
    </source>
</evidence>
<dbReference type="OrthoDB" id="2011805at2759"/>
<dbReference type="STRING" id="196109.A0A136IRE4"/>
<dbReference type="PANTHER" id="PTHR43428">
    <property type="entry name" value="ARSENATE REDUCTASE"/>
    <property type="match status" value="1"/>
</dbReference>